<dbReference type="Proteomes" id="UP000078512">
    <property type="component" value="Unassembled WGS sequence"/>
</dbReference>
<gene>
    <name evidence="1" type="ORF">K457DRAFT_1186004</name>
</gene>
<evidence type="ECO:0000313" key="1">
    <source>
        <dbReference type="EMBL" id="OAQ31935.1"/>
    </source>
</evidence>
<name>A0A197K375_9FUNG</name>
<sequence length="66" mass="7396">MISATTSLQILFILFLPLSLSFSRKFNRLPFFPASLSPSAPLSTHPIRHVRSPNLKSLRIIQCCPS</sequence>
<accession>A0A197K375</accession>
<dbReference type="AlphaFoldDB" id="A0A197K375"/>
<reference evidence="1 2" key="1">
    <citation type="submission" date="2016-05" db="EMBL/GenBank/DDBJ databases">
        <title>Genome sequencing reveals origins of a unique bacterial endosymbiosis in the earliest lineages of terrestrial Fungi.</title>
        <authorList>
            <consortium name="DOE Joint Genome Institute"/>
            <person name="Uehling J."/>
            <person name="Gryganskyi A."/>
            <person name="Hameed K."/>
            <person name="Tschaplinski T."/>
            <person name="Misztal P."/>
            <person name="Wu S."/>
            <person name="Desiro A."/>
            <person name="Vande Pol N."/>
            <person name="Du Z.-Y."/>
            <person name="Zienkiewicz A."/>
            <person name="Zienkiewicz K."/>
            <person name="Morin E."/>
            <person name="Tisserant E."/>
            <person name="Splivallo R."/>
            <person name="Hainaut M."/>
            <person name="Henrissat B."/>
            <person name="Ohm R."/>
            <person name="Kuo A."/>
            <person name="Yan J."/>
            <person name="Lipzen A."/>
            <person name="Nolan M."/>
            <person name="Labutti K."/>
            <person name="Barry K."/>
            <person name="Goldstein A."/>
            <person name="Labbe J."/>
            <person name="Schadt C."/>
            <person name="Tuskan G."/>
            <person name="Grigoriev I."/>
            <person name="Martin F."/>
            <person name="Vilgalys R."/>
            <person name="Bonito G."/>
        </authorList>
    </citation>
    <scope>NUCLEOTIDE SEQUENCE [LARGE SCALE GENOMIC DNA]</scope>
    <source>
        <strain evidence="1 2">AG-77</strain>
    </source>
</reference>
<protein>
    <submittedName>
        <fullName evidence="1">Uncharacterized protein</fullName>
    </submittedName>
</protein>
<dbReference type="EMBL" id="KV442027">
    <property type="protein sequence ID" value="OAQ31935.1"/>
    <property type="molecule type" value="Genomic_DNA"/>
</dbReference>
<organism evidence="1 2">
    <name type="scientific">Linnemannia elongata AG-77</name>
    <dbReference type="NCBI Taxonomy" id="1314771"/>
    <lineage>
        <taxon>Eukaryota</taxon>
        <taxon>Fungi</taxon>
        <taxon>Fungi incertae sedis</taxon>
        <taxon>Mucoromycota</taxon>
        <taxon>Mortierellomycotina</taxon>
        <taxon>Mortierellomycetes</taxon>
        <taxon>Mortierellales</taxon>
        <taxon>Mortierellaceae</taxon>
        <taxon>Linnemannia</taxon>
    </lineage>
</organism>
<proteinExistence type="predicted"/>
<keyword evidence="2" id="KW-1185">Reference proteome</keyword>
<evidence type="ECO:0000313" key="2">
    <source>
        <dbReference type="Proteomes" id="UP000078512"/>
    </source>
</evidence>